<dbReference type="AlphaFoldDB" id="A0ABC9CWW1"/>
<dbReference type="InterPro" id="IPR036047">
    <property type="entry name" value="F-box-like_dom_sf"/>
</dbReference>
<dbReference type="SMART" id="SM00256">
    <property type="entry name" value="FBOX"/>
    <property type="match status" value="1"/>
</dbReference>
<dbReference type="CDD" id="cd22160">
    <property type="entry name" value="F-box_AtFBL13-like"/>
    <property type="match status" value="1"/>
</dbReference>
<dbReference type="InterPro" id="IPR001810">
    <property type="entry name" value="F-box_dom"/>
</dbReference>
<proteinExistence type="predicted"/>
<feature type="domain" description="F-box" evidence="2">
    <location>
        <begin position="24"/>
        <end position="74"/>
    </location>
</feature>
<dbReference type="PANTHER" id="PTHR34223">
    <property type="entry name" value="OS11G0201299 PROTEIN"/>
    <property type="match status" value="1"/>
</dbReference>
<dbReference type="SUPFAM" id="SSF52047">
    <property type="entry name" value="RNI-like"/>
    <property type="match status" value="1"/>
</dbReference>
<evidence type="ECO:0000259" key="2">
    <source>
        <dbReference type="PROSITE" id="PS50181"/>
    </source>
</evidence>
<keyword evidence="1" id="KW-1133">Transmembrane helix</keyword>
<evidence type="ECO:0000313" key="4">
    <source>
        <dbReference type="Proteomes" id="UP001497457"/>
    </source>
</evidence>
<keyword evidence="4" id="KW-1185">Reference proteome</keyword>
<dbReference type="Gene3D" id="3.80.10.10">
    <property type="entry name" value="Ribonuclease Inhibitor"/>
    <property type="match status" value="1"/>
</dbReference>
<dbReference type="InterPro" id="IPR053197">
    <property type="entry name" value="F-box_SCFL_complex_component"/>
</dbReference>
<name>A0ABC9CWW1_9POAL</name>
<dbReference type="PANTHER" id="PTHR34223:SF95">
    <property type="entry name" value="F-BOX DOMAIN-CONTAINING PROTEIN"/>
    <property type="match status" value="1"/>
</dbReference>
<evidence type="ECO:0000313" key="3">
    <source>
        <dbReference type="EMBL" id="CAL5027369.1"/>
    </source>
</evidence>
<feature type="transmembrane region" description="Helical" evidence="1">
    <location>
        <begin position="240"/>
        <end position="263"/>
    </location>
</feature>
<accession>A0ABC9CWW1</accession>
<organism evidence="3 4">
    <name type="scientific">Urochloa decumbens</name>
    <dbReference type="NCBI Taxonomy" id="240449"/>
    <lineage>
        <taxon>Eukaryota</taxon>
        <taxon>Viridiplantae</taxon>
        <taxon>Streptophyta</taxon>
        <taxon>Embryophyta</taxon>
        <taxon>Tracheophyta</taxon>
        <taxon>Spermatophyta</taxon>
        <taxon>Magnoliopsida</taxon>
        <taxon>Liliopsida</taxon>
        <taxon>Poales</taxon>
        <taxon>Poaceae</taxon>
        <taxon>PACMAD clade</taxon>
        <taxon>Panicoideae</taxon>
        <taxon>Panicodae</taxon>
        <taxon>Paniceae</taxon>
        <taxon>Melinidinae</taxon>
        <taxon>Urochloa</taxon>
    </lineage>
</organism>
<keyword evidence="1" id="KW-0472">Membrane</keyword>
<dbReference type="Gene3D" id="1.20.1280.50">
    <property type="match status" value="1"/>
</dbReference>
<dbReference type="PROSITE" id="PS50181">
    <property type="entry name" value="FBOX"/>
    <property type="match status" value="1"/>
</dbReference>
<dbReference type="InterPro" id="IPR032675">
    <property type="entry name" value="LRR_dom_sf"/>
</dbReference>
<reference evidence="3 4" key="2">
    <citation type="submission" date="2024-10" db="EMBL/GenBank/DDBJ databases">
        <authorList>
            <person name="Ryan C."/>
        </authorList>
    </citation>
    <scope>NUCLEOTIDE SEQUENCE [LARGE SCALE GENOMIC DNA]</scope>
</reference>
<dbReference type="InterPro" id="IPR053781">
    <property type="entry name" value="F-box_AtFBL13-like"/>
</dbReference>
<gene>
    <name evidence="3" type="ORF">URODEC1_LOCUS79328</name>
</gene>
<reference evidence="4" key="1">
    <citation type="submission" date="2024-06" db="EMBL/GenBank/DDBJ databases">
        <authorList>
            <person name="Ryan C."/>
        </authorList>
    </citation>
    <scope>NUCLEOTIDE SEQUENCE [LARGE SCALE GENOMIC DNA]</scope>
</reference>
<sequence length="417" mass="47281">MESPGKRKRFNDAGGAAGYLFGDRDRLSVLPDCLLREIMSHMKARQVVQTCVLSRRWRHLWRSMPCLDVDYKEFEAPGATYLDYESWEKFEDFMDTLLSPGNVSIALLDTLRLRSSWGIGRGPGSRWIRRGIKYPHVGDEDPGVLRGTTLSYNSWRLRRLHLSHIDLSNLFAEHVRTRCQSLEDLELQSCRFDFQGIIASISLKNLVLKSCMLMGLSEIATPALKNLVIDRGSNFKERQLVITAPALVSVFLGVSIAIFSGGLSVCDNKIVDRFKILGSGVSNMITNLEVAFSQKMELGEGSTVIQFNNLRTLVLNRCDLSDDYQILGYFLRNSPNMERLTLVFCKYSDDTKKKKGPNKSKHAESTPPCPNLVDAPCENLKLTEIIYEEDDIRQLIDLLLRISGNLPNNRIKFTKFS</sequence>
<protein>
    <recommendedName>
        <fullName evidence="2">F-box domain-containing protein</fullName>
    </recommendedName>
</protein>
<evidence type="ECO:0000256" key="1">
    <source>
        <dbReference type="SAM" id="Phobius"/>
    </source>
</evidence>
<dbReference type="SUPFAM" id="SSF81383">
    <property type="entry name" value="F-box domain"/>
    <property type="match status" value="1"/>
</dbReference>
<dbReference type="Pfam" id="PF00646">
    <property type="entry name" value="F-box"/>
    <property type="match status" value="1"/>
</dbReference>
<keyword evidence="1" id="KW-0812">Transmembrane</keyword>
<dbReference type="EMBL" id="OZ075140">
    <property type="protein sequence ID" value="CAL5027369.1"/>
    <property type="molecule type" value="Genomic_DNA"/>
</dbReference>
<dbReference type="Proteomes" id="UP001497457">
    <property type="component" value="Chromosome 30rd"/>
</dbReference>